<accession>A0A1Y4LIF0</accession>
<dbReference type="EMBL" id="NFKK01000001">
    <property type="protein sequence ID" value="OUP54651.1"/>
    <property type="molecule type" value="Genomic_DNA"/>
</dbReference>
<proteinExistence type="inferred from homology"/>
<dbReference type="InterPro" id="IPR035959">
    <property type="entry name" value="RutC-like_sf"/>
</dbReference>
<dbReference type="SUPFAM" id="SSF55298">
    <property type="entry name" value="YjgF-like"/>
    <property type="match status" value="1"/>
</dbReference>
<dbReference type="GO" id="GO:0005829">
    <property type="term" value="C:cytosol"/>
    <property type="evidence" value="ECO:0007669"/>
    <property type="project" value="TreeGrafter"/>
</dbReference>
<evidence type="ECO:0000313" key="2">
    <source>
        <dbReference type="EMBL" id="OUP54651.1"/>
    </source>
</evidence>
<dbReference type="GO" id="GO:0019239">
    <property type="term" value="F:deaminase activity"/>
    <property type="evidence" value="ECO:0007669"/>
    <property type="project" value="TreeGrafter"/>
</dbReference>
<name>A0A1Y4LIF0_9FIRM</name>
<evidence type="ECO:0000313" key="3">
    <source>
        <dbReference type="Proteomes" id="UP000195897"/>
    </source>
</evidence>
<dbReference type="FunFam" id="3.30.1330.40:FF:000001">
    <property type="entry name" value="L-PSP family endoribonuclease"/>
    <property type="match status" value="1"/>
</dbReference>
<dbReference type="Proteomes" id="UP000195897">
    <property type="component" value="Unassembled WGS sequence"/>
</dbReference>
<gene>
    <name evidence="2" type="ORF">B5F17_01210</name>
</gene>
<dbReference type="Gene3D" id="3.30.1330.40">
    <property type="entry name" value="RutC-like"/>
    <property type="match status" value="1"/>
</dbReference>
<organism evidence="2 3">
    <name type="scientific">Butyricicoccus pullicaecorum</name>
    <dbReference type="NCBI Taxonomy" id="501571"/>
    <lineage>
        <taxon>Bacteria</taxon>
        <taxon>Bacillati</taxon>
        <taxon>Bacillota</taxon>
        <taxon>Clostridia</taxon>
        <taxon>Eubacteriales</taxon>
        <taxon>Butyricicoccaceae</taxon>
        <taxon>Butyricicoccus</taxon>
    </lineage>
</organism>
<dbReference type="NCBIfam" id="TIGR00004">
    <property type="entry name" value="Rid family detoxifying hydrolase"/>
    <property type="match status" value="1"/>
</dbReference>
<dbReference type="InterPro" id="IPR006056">
    <property type="entry name" value="RidA"/>
</dbReference>
<dbReference type="Pfam" id="PF01042">
    <property type="entry name" value="Ribonuc_L-PSP"/>
    <property type="match status" value="1"/>
</dbReference>
<comment type="similarity">
    <text evidence="1">Belongs to the RutC family.</text>
</comment>
<dbReference type="PANTHER" id="PTHR11803:SF58">
    <property type="entry name" value="PROTEIN HMF1-RELATED"/>
    <property type="match status" value="1"/>
</dbReference>
<dbReference type="AlphaFoldDB" id="A0A1Y4LIF0"/>
<dbReference type="InterPro" id="IPR006175">
    <property type="entry name" value="YjgF/YER057c/UK114"/>
</dbReference>
<dbReference type="PANTHER" id="PTHR11803">
    <property type="entry name" value="2-IMINOBUTANOATE/2-IMINOPROPANOATE DEAMINASE RIDA"/>
    <property type="match status" value="1"/>
</dbReference>
<protein>
    <submittedName>
        <fullName evidence="2">Reactive intermediate/imine deaminase</fullName>
    </submittedName>
</protein>
<evidence type="ECO:0000256" key="1">
    <source>
        <dbReference type="ARBA" id="ARBA00010552"/>
    </source>
</evidence>
<comment type="caution">
    <text evidence="2">The sequence shown here is derived from an EMBL/GenBank/DDBJ whole genome shotgun (WGS) entry which is preliminary data.</text>
</comment>
<dbReference type="CDD" id="cd00448">
    <property type="entry name" value="YjgF_YER057c_UK114_family"/>
    <property type="match status" value="1"/>
</dbReference>
<sequence length="127" mass="13587">MMKKNVISSAHAPAAIGPYSQAIETEQFIFTSGQIPLNPKTGKIEGTTIEEQAEQVMQNLKAVLAEGGVGMDRIVKTTCFLADLADFAAFNEVYGKYFPEGAPARSCFQVAALPMGAKLEVECVAVK</sequence>
<reference evidence="3" key="1">
    <citation type="submission" date="2017-04" db="EMBL/GenBank/DDBJ databases">
        <title>Function of individual gut microbiota members based on whole genome sequencing of pure cultures obtained from chicken caecum.</title>
        <authorList>
            <person name="Medvecky M."/>
            <person name="Cejkova D."/>
            <person name="Polansky O."/>
            <person name="Karasova D."/>
            <person name="Kubasova T."/>
            <person name="Cizek A."/>
            <person name="Rychlik I."/>
        </authorList>
    </citation>
    <scope>NUCLEOTIDE SEQUENCE [LARGE SCALE GENOMIC DNA]</scope>
    <source>
        <strain evidence="3">An180</strain>
    </source>
</reference>